<dbReference type="Pfam" id="PF00350">
    <property type="entry name" value="Dynamin_N"/>
    <property type="match status" value="1"/>
</dbReference>
<evidence type="ECO:0000259" key="6">
    <source>
        <dbReference type="Pfam" id="PF00350"/>
    </source>
</evidence>
<evidence type="ECO:0000256" key="2">
    <source>
        <dbReference type="ARBA" id="ARBA00022741"/>
    </source>
</evidence>
<comment type="subcellular location">
    <subcellularLocation>
        <location evidence="1">Membrane</location>
    </subcellularLocation>
</comment>
<keyword evidence="2" id="KW-0547">Nucleotide-binding</keyword>
<evidence type="ECO:0000256" key="4">
    <source>
        <dbReference type="ARBA" id="ARBA00023134"/>
    </source>
</evidence>
<keyword evidence="4" id="KW-0342">GTP-binding</keyword>
<dbReference type="AlphaFoldDB" id="A0A6N2YYD9"/>
<protein>
    <submittedName>
        <fullName evidence="7">GTPase Era</fullName>
    </submittedName>
</protein>
<dbReference type="PANTHER" id="PTHR10465:SF0">
    <property type="entry name" value="SARCALUMENIN"/>
    <property type="match status" value="1"/>
</dbReference>
<dbReference type="InterPro" id="IPR027094">
    <property type="entry name" value="Mitofusin_fam"/>
</dbReference>
<proteinExistence type="predicted"/>
<evidence type="ECO:0000256" key="3">
    <source>
        <dbReference type="ARBA" id="ARBA00022801"/>
    </source>
</evidence>
<dbReference type="InterPro" id="IPR045063">
    <property type="entry name" value="Dynamin_N"/>
</dbReference>
<sequence>MYSNSATKLETLFSHVEDAYRERARQHTKQYILAFVENFEYLFQYTNLKYKYGDSKIFGPEIKSIQENLVKIKSLAEELDNKFMLFVMGSGKNGKSTLINALAGKQVAKESISPETWKIDVFTNYEKSESIKLKFKDGSEKIYSKEEALEYLQNEDLKVRESKKIIRAKRDEARDSGLSIEALEEKLQELQKYYLYRSDVIEMVTPIKNSKLLESYNLVDTPGLNQEIDGMVISNAKEYYSKADGIIWVLPGDRIAGAGDKKEIERVLKEYGNPQNIIAVINRLDNIIANGQTVDGVIADAKRFYGDIFNEFIPISARQARHAQEVLKNKPLSDEAYKNAISEYEASRFDYLLNHLNRTLFSDALALQINSKIKNTGLVYSEIESKVHDIYETLSDVNDKRLTLQKELEKDTLNKFDGWVETFARFLEKEVSRVRSTAELYNEKLWELPPAIFNSFVKDEIIKPSEVMLKIQDLVNEFSLDFSEFLNYKNSISLFVEFKHLYPVESNICFDIEYNELGDFSNIASNYTGGGILNTVMRGLSRLVTDEKSKRVTNEFKTQMKNYIDELVVKLAEKLDEYIVSIECNRENSFSEMYGSSVYVEEFKAILIELMNCKLGEMRDLSVRDLIYNS</sequence>
<keyword evidence="3" id="KW-0378">Hydrolase</keyword>
<dbReference type="GO" id="GO:0005525">
    <property type="term" value="F:GTP binding"/>
    <property type="evidence" value="ECO:0007669"/>
    <property type="project" value="UniProtKB-KW"/>
</dbReference>
<name>A0A6N2YYD9_9FIRM</name>
<dbReference type="SUPFAM" id="SSF52540">
    <property type="entry name" value="P-loop containing nucleoside triphosphate hydrolases"/>
    <property type="match status" value="1"/>
</dbReference>
<dbReference type="Gene3D" id="3.40.50.300">
    <property type="entry name" value="P-loop containing nucleotide triphosphate hydrolases"/>
    <property type="match status" value="1"/>
</dbReference>
<evidence type="ECO:0000313" key="7">
    <source>
        <dbReference type="EMBL" id="VYT71343.1"/>
    </source>
</evidence>
<keyword evidence="5" id="KW-0472">Membrane</keyword>
<dbReference type="GO" id="GO:0016020">
    <property type="term" value="C:membrane"/>
    <property type="evidence" value="ECO:0007669"/>
    <property type="project" value="UniProtKB-SubCell"/>
</dbReference>
<organism evidence="7">
    <name type="scientific">Veillonella dispar</name>
    <dbReference type="NCBI Taxonomy" id="39778"/>
    <lineage>
        <taxon>Bacteria</taxon>
        <taxon>Bacillati</taxon>
        <taxon>Bacillota</taxon>
        <taxon>Negativicutes</taxon>
        <taxon>Veillonellales</taxon>
        <taxon>Veillonellaceae</taxon>
        <taxon>Veillonella</taxon>
    </lineage>
</organism>
<gene>
    <name evidence="7" type="ORF">VDLFYP95_00534</name>
</gene>
<evidence type="ECO:0000256" key="5">
    <source>
        <dbReference type="ARBA" id="ARBA00023136"/>
    </source>
</evidence>
<evidence type="ECO:0000256" key="1">
    <source>
        <dbReference type="ARBA" id="ARBA00004370"/>
    </source>
</evidence>
<dbReference type="RefSeq" id="WP_156719023.1">
    <property type="nucleotide sequence ID" value="NZ_CACRUF010000009.1"/>
</dbReference>
<accession>A0A6N2YYD9</accession>
<dbReference type="GO" id="GO:0008053">
    <property type="term" value="P:mitochondrial fusion"/>
    <property type="evidence" value="ECO:0007669"/>
    <property type="project" value="TreeGrafter"/>
</dbReference>
<dbReference type="EMBL" id="CACRUF010000009">
    <property type="protein sequence ID" value="VYT71343.1"/>
    <property type="molecule type" value="Genomic_DNA"/>
</dbReference>
<feature type="domain" description="Dynamin N-terminal" evidence="6">
    <location>
        <begin position="86"/>
        <end position="283"/>
    </location>
</feature>
<dbReference type="PANTHER" id="PTHR10465">
    <property type="entry name" value="TRANSMEMBRANE GTPASE FZO1"/>
    <property type="match status" value="1"/>
</dbReference>
<reference evidence="7" key="1">
    <citation type="submission" date="2019-11" db="EMBL/GenBank/DDBJ databases">
        <authorList>
            <person name="Feng L."/>
        </authorList>
    </citation>
    <scope>NUCLEOTIDE SEQUENCE</scope>
    <source>
        <strain evidence="7">VdisparLFYP95</strain>
    </source>
</reference>
<dbReference type="InterPro" id="IPR027417">
    <property type="entry name" value="P-loop_NTPase"/>
</dbReference>
<dbReference type="GO" id="GO:0003924">
    <property type="term" value="F:GTPase activity"/>
    <property type="evidence" value="ECO:0007669"/>
    <property type="project" value="InterPro"/>
</dbReference>